<gene>
    <name evidence="1" type="ORF">Lepil_2608</name>
</gene>
<accession>H2CL37</accession>
<sequence>MNSRIFLFFLSLRIVSVSCFFLPAFIPFGSARAEGGGFEAAVVPSVDTFFHERWRFTITESMPRVSRTDRVVRGQTFIPYVLMKGYRRTDDGRIDLSYDIRVVKPDGAALLVRQNVPAVQSRIERDDLVLLSANNLRLAFQPRDAAGRYAVEITVRDAIGQTVASDRSFIELADEMSGTAPIDDLKDLGNWMQSYYEDPHPEQINSVFFKFVKLSEPQDDAGFITPITFFVELYKANRHLLPELAALYPDEGGKNRFYILHVLYLTGAITHEFEQSLDSSGKGVLEKLRGTRWPDPYDGIEQPFELDMLWSGFFATGSFRPIAVLVRQLEGVSDRGELEKFQQHPKRDEIDGAPAMRDVHYRAAKWSIGANAAHHRLVREYCRFLLAHGKLSAAAKQELSEALQPPKSELQSTDLQ</sequence>
<dbReference type="AlphaFoldDB" id="H2CL37"/>
<evidence type="ECO:0000313" key="1">
    <source>
        <dbReference type="EMBL" id="EHQ07281.1"/>
    </source>
</evidence>
<dbReference type="EMBL" id="JH597773">
    <property type="protein sequence ID" value="EHQ07281.1"/>
    <property type="molecule type" value="Genomic_DNA"/>
</dbReference>
<organism evidence="1 2">
    <name type="scientific">Leptonema illini DSM 21528</name>
    <dbReference type="NCBI Taxonomy" id="929563"/>
    <lineage>
        <taxon>Bacteria</taxon>
        <taxon>Pseudomonadati</taxon>
        <taxon>Spirochaetota</taxon>
        <taxon>Spirochaetia</taxon>
        <taxon>Leptospirales</taxon>
        <taxon>Leptospiraceae</taxon>
        <taxon>Leptonema</taxon>
    </lineage>
</organism>
<name>H2CL37_9LEPT</name>
<proteinExistence type="predicted"/>
<evidence type="ECO:0000313" key="2">
    <source>
        <dbReference type="Proteomes" id="UP000005737"/>
    </source>
</evidence>
<dbReference type="Proteomes" id="UP000005737">
    <property type="component" value="Unassembled WGS sequence"/>
</dbReference>
<reference evidence="1 2" key="1">
    <citation type="submission" date="2011-10" db="EMBL/GenBank/DDBJ databases">
        <title>The Improved High-Quality Draft genome of Leptonema illini DSM 21528.</title>
        <authorList>
            <consortium name="US DOE Joint Genome Institute (JGI-PGF)"/>
            <person name="Lucas S."/>
            <person name="Copeland A."/>
            <person name="Lapidus A."/>
            <person name="Glavina del Rio T."/>
            <person name="Dalin E."/>
            <person name="Tice H."/>
            <person name="Bruce D."/>
            <person name="Goodwin L."/>
            <person name="Pitluck S."/>
            <person name="Peters L."/>
            <person name="Mikhailova N."/>
            <person name="Held B."/>
            <person name="Kyrpides N."/>
            <person name="Mavromatis K."/>
            <person name="Ivanova N."/>
            <person name="Markowitz V."/>
            <person name="Cheng J.-F."/>
            <person name="Hugenholtz P."/>
            <person name="Woyke T."/>
            <person name="Wu D."/>
            <person name="Gronow S."/>
            <person name="Wellnitz S."/>
            <person name="Brambilla E.-M."/>
            <person name="Klenk H.-P."/>
            <person name="Eisen J.A."/>
        </authorList>
    </citation>
    <scope>NUCLEOTIDE SEQUENCE [LARGE SCALE GENOMIC DNA]</scope>
    <source>
        <strain evidence="1 2">DSM 21528</strain>
    </source>
</reference>
<keyword evidence="2" id="KW-1185">Reference proteome</keyword>
<protein>
    <submittedName>
        <fullName evidence="1">Uncharacterized protein</fullName>
    </submittedName>
</protein>
<dbReference type="HOGENOM" id="CLU_660221_0_0_12"/>